<evidence type="ECO:0000313" key="3">
    <source>
        <dbReference type="Proteomes" id="UP001157006"/>
    </source>
</evidence>
<name>A0AAV0Z4Q6_VICFA</name>
<dbReference type="PANTHER" id="PTHR31852">
    <property type="entry name" value="LATE EMBRYOGENESIS ABUNDANT (LEA) HYDROXYPROLINE-RICH GLYCOPROTEIN FAMILY"/>
    <property type="match status" value="1"/>
</dbReference>
<evidence type="ECO:0008006" key="4">
    <source>
        <dbReference type="Google" id="ProtNLM"/>
    </source>
</evidence>
<dbReference type="AlphaFoldDB" id="A0AAV0Z4Q6"/>
<feature type="transmembrane region" description="Helical" evidence="1">
    <location>
        <begin position="7"/>
        <end position="31"/>
    </location>
</feature>
<keyword evidence="1" id="KW-0472">Membrane</keyword>
<evidence type="ECO:0000313" key="2">
    <source>
        <dbReference type="EMBL" id="CAI8592762.1"/>
    </source>
</evidence>
<dbReference type="EMBL" id="OX451735">
    <property type="protein sequence ID" value="CAI8592762.1"/>
    <property type="molecule type" value="Genomic_DNA"/>
</dbReference>
<dbReference type="Proteomes" id="UP001157006">
    <property type="component" value="Chromosome 1S"/>
</dbReference>
<keyword evidence="1" id="KW-0812">Transmembrane</keyword>
<evidence type="ECO:0000256" key="1">
    <source>
        <dbReference type="SAM" id="Phobius"/>
    </source>
</evidence>
<keyword evidence="1" id="KW-1133">Transmembrane helix</keyword>
<proteinExistence type="predicted"/>
<dbReference type="InterPro" id="IPR055301">
    <property type="entry name" value="Lea14-like_2"/>
</dbReference>
<protein>
    <recommendedName>
        <fullName evidence="4">Late embryogenesis abundant protein LEA-2 subgroup domain-containing protein</fullName>
    </recommendedName>
</protein>
<organism evidence="2 3">
    <name type="scientific">Vicia faba</name>
    <name type="common">Broad bean</name>
    <name type="synonym">Faba vulgaris</name>
    <dbReference type="NCBI Taxonomy" id="3906"/>
    <lineage>
        <taxon>Eukaryota</taxon>
        <taxon>Viridiplantae</taxon>
        <taxon>Streptophyta</taxon>
        <taxon>Embryophyta</taxon>
        <taxon>Tracheophyta</taxon>
        <taxon>Spermatophyta</taxon>
        <taxon>Magnoliopsida</taxon>
        <taxon>eudicotyledons</taxon>
        <taxon>Gunneridae</taxon>
        <taxon>Pentapetalae</taxon>
        <taxon>rosids</taxon>
        <taxon>fabids</taxon>
        <taxon>Fabales</taxon>
        <taxon>Fabaceae</taxon>
        <taxon>Papilionoideae</taxon>
        <taxon>50 kb inversion clade</taxon>
        <taxon>NPAAA clade</taxon>
        <taxon>Hologalegina</taxon>
        <taxon>IRL clade</taxon>
        <taxon>Fabeae</taxon>
        <taxon>Vicia</taxon>
    </lineage>
</organism>
<reference evidence="2 3" key="1">
    <citation type="submission" date="2023-01" db="EMBL/GenBank/DDBJ databases">
        <authorList>
            <person name="Kreplak J."/>
        </authorList>
    </citation>
    <scope>NUCLEOTIDE SEQUENCE [LARGE SCALE GENOMIC DNA]</scope>
</reference>
<keyword evidence="3" id="KW-1185">Reference proteome</keyword>
<gene>
    <name evidence="2" type="ORF">VFH_I057360</name>
</gene>
<accession>A0AAV0Z4Q6</accession>
<sequence length="184" mass="20491">MARGLKFCLIISAVFLITVSIVILTLILTIFKPKDPTISVSLPHFNLLSPNITMNMTLPMVITILNPNYGSFKYQNSIGYVAYYDTIVGNIPIESQFVPARSEINVTTNADFMVEKLIQNPKFWSDIVHNGMVFNLTSTTELPGKAIVLKYIKVEAVANCSCDISINITSNTVESNCISRIKFF</sequence>